<name>A0A5B9DNL9_9HYPH</name>
<dbReference type="RefSeq" id="WP_147655887.1">
    <property type="nucleotide sequence ID" value="NZ_BMFM01000001.1"/>
</dbReference>
<evidence type="ECO:0000313" key="1">
    <source>
        <dbReference type="EMBL" id="QEE20414.1"/>
    </source>
</evidence>
<sequence>MAQYHVKNGSFLGKAFKVWGGHQVVPAGCEAEVPDAKELSEAQIEALAQEGVKVTSTGAEVKAKPQKGDPPVSALDALAAADGNFMAFKSSAKDVLGDATPSKKDEIVAALIAKLTDTELKTFLGARGVEVKDETRDQLEELAKAA</sequence>
<gene>
    <name evidence="1" type="ORF">FNA67_09605</name>
</gene>
<reference evidence="1 2" key="1">
    <citation type="journal article" date="2015" name="Int. J. Syst. Evol. Microbiol.">
        <title>Youhaiella tibetensis gen. nov., sp. nov., isolated from subsurface sediment.</title>
        <authorList>
            <person name="Wang Y.X."/>
            <person name="Huang F.Q."/>
            <person name="Nogi Y."/>
            <person name="Pang S.J."/>
            <person name="Wang P.K."/>
            <person name="Lv J."/>
        </authorList>
    </citation>
    <scope>NUCLEOTIDE SEQUENCE [LARGE SCALE GENOMIC DNA]</scope>
    <source>
        <strain evidence="2">fig4</strain>
    </source>
</reference>
<dbReference type="KEGG" id="yti:FNA67_09605"/>
<keyword evidence="2" id="KW-1185">Reference proteome</keyword>
<proteinExistence type="predicted"/>
<dbReference type="Proteomes" id="UP000321062">
    <property type="component" value="Chromosome"/>
</dbReference>
<organism evidence="1 2">
    <name type="scientific">Paradevosia tibetensis</name>
    <dbReference type="NCBI Taxonomy" id="1447062"/>
    <lineage>
        <taxon>Bacteria</taxon>
        <taxon>Pseudomonadati</taxon>
        <taxon>Pseudomonadota</taxon>
        <taxon>Alphaproteobacteria</taxon>
        <taxon>Hyphomicrobiales</taxon>
        <taxon>Devosiaceae</taxon>
        <taxon>Paradevosia</taxon>
    </lineage>
</organism>
<dbReference type="AlphaFoldDB" id="A0A5B9DNL9"/>
<accession>A0A5B9DNL9</accession>
<protein>
    <submittedName>
        <fullName evidence="1">Uncharacterized protein</fullName>
    </submittedName>
</protein>
<dbReference type="EMBL" id="CP041690">
    <property type="protein sequence ID" value="QEE20414.1"/>
    <property type="molecule type" value="Genomic_DNA"/>
</dbReference>
<evidence type="ECO:0000313" key="2">
    <source>
        <dbReference type="Proteomes" id="UP000321062"/>
    </source>
</evidence>
<dbReference type="OrthoDB" id="8421551at2"/>